<keyword evidence="1" id="KW-0106">Calcium</keyword>
<sequence>MIWPPRSPDMNPIEHLWDIIERKYSHFKMHHFLYSTFFLYLAFSESFGNDIPFCDQTVKSLTYLDSAVDMISKAKENFPSFAKVKMPASFWGLMSEWLSGPSVSANPIDCEEVLRSGHNRSGIYNIWPKSRIMGEKALQVYCDMDTDGGGWTVVQRRGNFHRSDDFFFKDWNSYKIGFGYLDEDFWLGNDNIYALSNQRLYSIRFDLKAMDGEKRYSLYDAFWIGDENNQYILHIQDYSGDAGDSLIEHHNNLKFSTKDRDNDHSKENCAQRHKGAWWYNNCHNSNLNGRYLRGTNSTEGVAWVTFRRNHESLDTSEMKIRPKIFGKSLSSETSQDFDDSMMESRDDSDQLGRKLNAQWVPYNLTDNQRWLRVGFFMQHLFRYRAEDNFSWTVLRRVRNIDVITTNQKANDKTNMESCQPPSTKLQDDADFFFFFFFLHIMKCPLLMEFLPQVKRSMDIQYCNFLDRLHASIKAKQAGRRDFAPEQFILI</sequence>
<dbReference type="InterPro" id="IPR036056">
    <property type="entry name" value="Fibrinogen-like_C"/>
</dbReference>
<dbReference type="GO" id="GO:0003676">
    <property type="term" value="F:nucleic acid binding"/>
    <property type="evidence" value="ECO:0007669"/>
    <property type="project" value="InterPro"/>
</dbReference>
<dbReference type="PROSITE" id="PS51406">
    <property type="entry name" value="FIBRINOGEN_C_2"/>
    <property type="match status" value="1"/>
</dbReference>
<name>A0AAV4NU31_CAEEX</name>
<dbReference type="InterPro" id="IPR050373">
    <property type="entry name" value="Fibrinogen_C-term_domain"/>
</dbReference>
<reference evidence="5 6" key="1">
    <citation type="submission" date="2021-06" db="EMBL/GenBank/DDBJ databases">
        <title>Caerostris extrusa draft genome.</title>
        <authorList>
            <person name="Kono N."/>
            <person name="Arakawa K."/>
        </authorList>
    </citation>
    <scope>NUCLEOTIDE SEQUENCE [LARGE SCALE GENOMIC DNA]</scope>
</reference>
<proteinExistence type="predicted"/>
<dbReference type="GO" id="GO:0005615">
    <property type="term" value="C:extracellular space"/>
    <property type="evidence" value="ECO:0007669"/>
    <property type="project" value="TreeGrafter"/>
</dbReference>
<dbReference type="AlphaFoldDB" id="A0AAV4NU31"/>
<dbReference type="NCBIfam" id="NF040941">
    <property type="entry name" value="GGGWT_bact"/>
    <property type="match status" value="1"/>
</dbReference>
<evidence type="ECO:0000259" key="4">
    <source>
        <dbReference type="PROSITE" id="PS51406"/>
    </source>
</evidence>
<comment type="function">
    <text evidence="3">Lectin involved in innate immunity. Agglutinates all types of human erythrocytes, Gram-positive and Gram-negative bacteria. Has a stronger agglutinating activity towards Gram-negative bacteria than towards Gram-positive bacteria. Specifically recognizes acetyl group-containing substances on agglutinated cells. The hemagglutinating activity was inhibited by EDTA, acetyl group-containing mono- and disaccharides, N-acetyl derivatives of amino acids, other acetyl group-containing substances, propionamide and benzamide. Enhances the antimicrobial activity of big defensin against Gram-positive bacteria but not against Gram-negative bacteria.</text>
</comment>
<dbReference type="Gene3D" id="3.90.215.10">
    <property type="entry name" value="Gamma Fibrinogen, chain A, domain 1"/>
    <property type="match status" value="1"/>
</dbReference>
<dbReference type="PANTHER" id="PTHR19143:SF327">
    <property type="entry name" value="FI21813P1-RELATED"/>
    <property type="match status" value="1"/>
</dbReference>
<evidence type="ECO:0000313" key="5">
    <source>
        <dbReference type="EMBL" id="GIX88382.1"/>
    </source>
</evidence>
<protein>
    <submittedName>
        <fullName evidence="5">Techylectin-5A</fullName>
    </submittedName>
</protein>
<dbReference type="GO" id="GO:0098609">
    <property type="term" value="P:cell-cell adhesion"/>
    <property type="evidence" value="ECO:0007669"/>
    <property type="project" value="UniProtKB-ARBA"/>
</dbReference>
<evidence type="ECO:0000256" key="2">
    <source>
        <dbReference type="ARBA" id="ARBA00023157"/>
    </source>
</evidence>
<dbReference type="FunFam" id="3.90.215.10:FF:000001">
    <property type="entry name" value="Tenascin isoform 1"/>
    <property type="match status" value="1"/>
</dbReference>
<evidence type="ECO:0000313" key="6">
    <source>
        <dbReference type="Proteomes" id="UP001054945"/>
    </source>
</evidence>
<organism evidence="5 6">
    <name type="scientific">Caerostris extrusa</name>
    <name type="common">Bark spider</name>
    <name type="synonym">Caerostris bankana</name>
    <dbReference type="NCBI Taxonomy" id="172846"/>
    <lineage>
        <taxon>Eukaryota</taxon>
        <taxon>Metazoa</taxon>
        <taxon>Ecdysozoa</taxon>
        <taxon>Arthropoda</taxon>
        <taxon>Chelicerata</taxon>
        <taxon>Arachnida</taxon>
        <taxon>Araneae</taxon>
        <taxon>Araneomorphae</taxon>
        <taxon>Entelegynae</taxon>
        <taxon>Araneoidea</taxon>
        <taxon>Araneidae</taxon>
        <taxon>Caerostris</taxon>
    </lineage>
</organism>
<keyword evidence="6" id="KW-1185">Reference proteome</keyword>
<dbReference type="InterPro" id="IPR020837">
    <property type="entry name" value="Fibrinogen_CS"/>
</dbReference>
<dbReference type="Pfam" id="PF00147">
    <property type="entry name" value="Fibrinogen_C"/>
    <property type="match status" value="1"/>
</dbReference>
<dbReference type="InterPro" id="IPR036397">
    <property type="entry name" value="RNaseH_sf"/>
</dbReference>
<accession>A0AAV4NU31</accession>
<comment type="caution">
    <text evidence="5">The sequence shown here is derived from an EMBL/GenBank/DDBJ whole genome shotgun (WGS) entry which is preliminary data.</text>
</comment>
<gene>
    <name evidence="5" type="ORF">CEXT_792281</name>
</gene>
<dbReference type="PANTHER" id="PTHR19143">
    <property type="entry name" value="FIBRINOGEN/TENASCIN/ANGIOPOEITIN"/>
    <property type="match status" value="1"/>
</dbReference>
<dbReference type="InterPro" id="IPR014716">
    <property type="entry name" value="Fibrinogen_a/b/g_C_1"/>
</dbReference>
<dbReference type="GO" id="GO:0030246">
    <property type="term" value="F:carbohydrate binding"/>
    <property type="evidence" value="ECO:0007669"/>
    <property type="project" value="UniProtKB-ARBA"/>
</dbReference>
<dbReference type="EMBL" id="BPLR01021314">
    <property type="protein sequence ID" value="GIX88382.1"/>
    <property type="molecule type" value="Genomic_DNA"/>
</dbReference>
<evidence type="ECO:0000256" key="3">
    <source>
        <dbReference type="ARBA" id="ARBA00053344"/>
    </source>
</evidence>
<feature type="domain" description="Fibrinogen C-terminal" evidence="4">
    <location>
        <begin position="101"/>
        <end position="324"/>
    </location>
</feature>
<dbReference type="Gene3D" id="3.30.420.10">
    <property type="entry name" value="Ribonuclease H-like superfamily/Ribonuclease H"/>
    <property type="match status" value="1"/>
</dbReference>
<dbReference type="InterPro" id="IPR002181">
    <property type="entry name" value="Fibrinogen_a/b/g_C_dom"/>
</dbReference>
<keyword evidence="2" id="KW-1015">Disulfide bond</keyword>
<dbReference type="CDD" id="cd00087">
    <property type="entry name" value="FReD"/>
    <property type="match status" value="1"/>
</dbReference>
<evidence type="ECO:0000256" key="1">
    <source>
        <dbReference type="ARBA" id="ARBA00022837"/>
    </source>
</evidence>
<dbReference type="SMART" id="SM00186">
    <property type="entry name" value="FBG"/>
    <property type="match status" value="1"/>
</dbReference>
<dbReference type="SUPFAM" id="SSF56496">
    <property type="entry name" value="Fibrinogen C-terminal domain-like"/>
    <property type="match status" value="1"/>
</dbReference>
<dbReference type="PROSITE" id="PS00514">
    <property type="entry name" value="FIBRINOGEN_C_1"/>
    <property type="match status" value="1"/>
</dbReference>
<dbReference type="Proteomes" id="UP001054945">
    <property type="component" value="Unassembled WGS sequence"/>
</dbReference>